<feature type="region of interest" description="Disordered" evidence="1">
    <location>
        <begin position="32"/>
        <end position="216"/>
    </location>
</feature>
<evidence type="ECO:0000256" key="1">
    <source>
        <dbReference type="SAM" id="MobiDB-lite"/>
    </source>
</evidence>
<protein>
    <submittedName>
        <fullName evidence="2">Uncharacterized protein</fullName>
    </submittedName>
</protein>
<feature type="region of interest" description="Disordered" evidence="1">
    <location>
        <begin position="322"/>
        <end position="358"/>
    </location>
</feature>
<feature type="compositionally biased region" description="Acidic residues" evidence="1">
    <location>
        <begin position="107"/>
        <end position="125"/>
    </location>
</feature>
<dbReference type="Proteomes" id="UP000053477">
    <property type="component" value="Unassembled WGS sequence"/>
</dbReference>
<evidence type="ECO:0000313" key="3">
    <source>
        <dbReference type="Proteomes" id="UP000053477"/>
    </source>
</evidence>
<proteinExistence type="predicted"/>
<evidence type="ECO:0000313" key="2">
    <source>
        <dbReference type="EMBL" id="KLO05229.1"/>
    </source>
</evidence>
<organism evidence="2 3">
    <name type="scientific">Schizopora paradoxa</name>
    <dbReference type="NCBI Taxonomy" id="27342"/>
    <lineage>
        <taxon>Eukaryota</taxon>
        <taxon>Fungi</taxon>
        <taxon>Dikarya</taxon>
        <taxon>Basidiomycota</taxon>
        <taxon>Agaricomycotina</taxon>
        <taxon>Agaricomycetes</taxon>
        <taxon>Hymenochaetales</taxon>
        <taxon>Schizoporaceae</taxon>
        <taxon>Schizopora</taxon>
    </lineage>
</organism>
<keyword evidence="3" id="KW-1185">Reference proteome</keyword>
<reference evidence="2 3" key="1">
    <citation type="submission" date="2015-04" db="EMBL/GenBank/DDBJ databases">
        <title>Complete genome sequence of Schizopora paradoxa KUC8140, a cosmopolitan wood degrader in East Asia.</title>
        <authorList>
            <consortium name="DOE Joint Genome Institute"/>
            <person name="Min B."/>
            <person name="Park H."/>
            <person name="Jang Y."/>
            <person name="Kim J.-J."/>
            <person name="Kim K.H."/>
            <person name="Pangilinan J."/>
            <person name="Lipzen A."/>
            <person name="Riley R."/>
            <person name="Grigoriev I.V."/>
            <person name="Spatafora J.W."/>
            <person name="Choi I.-G."/>
        </authorList>
    </citation>
    <scope>NUCLEOTIDE SEQUENCE [LARGE SCALE GENOMIC DNA]</scope>
    <source>
        <strain evidence="2 3">KUC8140</strain>
    </source>
</reference>
<dbReference type="EMBL" id="KQ086341">
    <property type="protein sequence ID" value="KLO05229.1"/>
    <property type="molecule type" value="Genomic_DNA"/>
</dbReference>
<accession>A0A0H2R0H4</accession>
<feature type="region of interest" description="Disordered" evidence="1">
    <location>
        <begin position="442"/>
        <end position="466"/>
    </location>
</feature>
<feature type="compositionally biased region" description="Basic and acidic residues" evidence="1">
    <location>
        <begin position="157"/>
        <end position="171"/>
    </location>
</feature>
<dbReference type="InParanoid" id="A0A0H2R0H4"/>
<sequence length="600" mass="65788">MDRTRKALELRLPKAAKLKKLHFPLTRSFAFSSLVANIPPEPMTGKAKRGRGRPPKNASEKGVPSKAPKAPPKPTKVARAAPKKAQDAPTTRSNRKKTVPTRYKDSVEDDEMEIDEDIDGEEEVEREPPNPQPKTRNGPTPVPAGARRGSSNELEEVPPRGDDVEATEKAVRNILGPGGDTGKKASAPKRKRKGSEESDFVMDVDGDDDDSGEDEPDTIVVFKVPQKNGCLDTLEIPSRVSFDTFKFRIAEGMDVSVKKLNIGYTLSTWPQKEMPFALSKVSHLVGLFETVEKERLRLEKAAKKGNNAKDLFVKIKDLNDSKGGKGKSGNKSKPVEESDDVEANSEASPEKAEPPKKVSAAWAVELDEQLQCDRQGKEKCEYGKCWKEIDDELETIVHYPISPRNSSFWLMHLTMGKWNSILEPPPVIANKIKAEYSAKKDGTVAPTDSASQTGQHGSSNSSTVSSQSFPFPLPAIHFHAGALMNGTGTYMASPSKPILKKHPSVGSPLRLDAVPAKNFTTIHEFLASIDKEEADGGDDTNFSQYADKLVAKGYRRIHLLYDETPKTLQNDLELAISTGDAKQLLLYVKRACEGIARAAT</sequence>
<name>A0A0H2R0H4_9AGAM</name>
<gene>
    <name evidence="2" type="ORF">SCHPADRAFT_947091</name>
</gene>
<feature type="compositionally biased region" description="Acidic residues" evidence="1">
    <location>
        <begin position="197"/>
        <end position="216"/>
    </location>
</feature>
<dbReference type="AlphaFoldDB" id="A0A0H2R0H4"/>
<feature type="compositionally biased region" description="Polar residues" evidence="1">
    <location>
        <begin position="446"/>
        <end position="457"/>
    </location>
</feature>